<proteinExistence type="predicted"/>
<dbReference type="Gene3D" id="2.40.30.170">
    <property type="match status" value="1"/>
</dbReference>
<dbReference type="GO" id="GO:0030313">
    <property type="term" value="C:cell envelope"/>
    <property type="evidence" value="ECO:0007669"/>
    <property type="project" value="UniProtKB-SubCell"/>
</dbReference>
<dbReference type="SUPFAM" id="SSF111369">
    <property type="entry name" value="HlyD-like secretion proteins"/>
    <property type="match status" value="2"/>
</dbReference>
<sequence>MKARMNARWLFLLIIAVAAAGIGTLGHQLGLWPEALTRVLAATSLQTVPLQTVVDAENPQPIAVPPRRVRAEASVVPVRSVDLSMPIEGTVQEVFVEEGDAVTEGQLLVKLKDSRQRVLVMQAEAALNRARAALALLEAGPSAEEIAELEAMLAAAQAAYDKLAQGQLPGAIAEAEAALAQAQADYRLLTRGADPLEIIEATARLELAQAQLDQARSAYNRVRNRPDVGMLPESVAMQQATAAYNAAKARLDFLQSGAPPEQIASAAAAVRRAQIHLDVLRQMEPLELAEAEALVRQAQAALDKAKAGARPEEIAVAQGDVEIAVAQLQEALVALSETELRAPFDGVVTAVAVENGAQVTPGLPIVQLADLSAWRIETLGLTELDVVGISPGDRVEIAFDALPSLRLKGRVLRIRPVGEISSASPVAGALPQRTLPLAEQIASDIVYRVVIEPETHDSRLLWNMTAVVDFGTRE</sequence>
<dbReference type="EMBL" id="DSMG01000083">
    <property type="protein sequence ID" value="HDX31358.1"/>
    <property type="molecule type" value="Genomic_DNA"/>
</dbReference>
<evidence type="ECO:0000256" key="1">
    <source>
        <dbReference type="ARBA" id="ARBA00004196"/>
    </source>
</evidence>
<evidence type="ECO:0000256" key="3">
    <source>
        <dbReference type="SAM" id="Coils"/>
    </source>
</evidence>
<organism evidence="4">
    <name type="scientific">Caldilinea aerophila</name>
    <dbReference type="NCBI Taxonomy" id="133453"/>
    <lineage>
        <taxon>Bacteria</taxon>
        <taxon>Bacillati</taxon>
        <taxon>Chloroflexota</taxon>
        <taxon>Caldilineae</taxon>
        <taxon>Caldilineales</taxon>
        <taxon>Caldilineaceae</taxon>
        <taxon>Caldilinea</taxon>
    </lineage>
</organism>
<dbReference type="InterPro" id="IPR050465">
    <property type="entry name" value="UPF0194_transport"/>
</dbReference>
<evidence type="ECO:0000256" key="2">
    <source>
        <dbReference type="ARBA" id="ARBA00023054"/>
    </source>
</evidence>
<protein>
    <submittedName>
        <fullName evidence="4">HlyD family efflux transporter periplasmic adaptor subunit</fullName>
    </submittedName>
</protein>
<dbReference type="Gene3D" id="2.40.50.100">
    <property type="match status" value="2"/>
</dbReference>
<dbReference type="PANTHER" id="PTHR32347:SF23">
    <property type="entry name" value="BLL5650 PROTEIN"/>
    <property type="match status" value="1"/>
</dbReference>
<evidence type="ECO:0000313" key="4">
    <source>
        <dbReference type="EMBL" id="HDX31358.1"/>
    </source>
</evidence>
<gene>
    <name evidence="4" type="ORF">ENQ20_07670</name>
</gene>
<dbReference type="Gene3D" id="1.10.287.470">
    <property type="entry name" value="Helix hairpin bin"/>
    <property type="match status" value="1"/>
</dbReference>
<dbReference type="AlphaFoldDB" id="A0A7C1FNQ6"/>
<comment type="caution">
    <text evidence="4">The sequence shown here is derived from an EMBL/GenBank/DDBJ whole genome shotgun (WGS) entry which is preliminary data.</text>
</comment>
<accession>A0A7C1FNQ6</accession>
<reference evidence="4" key="1">
    <citation type="journal article" date="2020" name="mSystems">
        <title>Genome- and Community-Level Interaction Insights into Carbon Utilization and Element Cycling Functions of Hydrothermarchaeota in Hydrothermal Sediment.</title>
        <authorList>
            <person name="Zhou Z."/>
            <person name="Liu Y."/>
            <person name="Xu W."/>
            <person name="Pan J."/>
            <person name="Luo Z.H."/>
            <person name="Li M."/>
        </authorList>
    </citation>
    <scope>NUCLEOTIDE SEQUENCE [LARGE SCALE GENOMIC DNA]</scope>
    <source>
        <strain evidence="4">SpSt-289</strain>
    </source>
</reference>
<name>A0A7C1FNQ6_9CHLR</name>
<comment type="subcellular location">
    <subcellularLocation>
        <location evidence="1">Cell envelope</location>
    </subcellularLocation>
</comment>
<dbReference type="PANTHER" id="PTHR32347">
    <property type="entry name" value="EFFLUX SYSTEM COMPONENT YKNX-RELATED"/>
    <property type="match status" value="1"/>
</dbReference>
<feature type="coiled-coil region" evidence="3">
    <location>
        <begin position="120"/>
        <end position="225"/>
    </location>
</feature>
<keyword evidence="2 3" id="KW-0175">Coiled coil</keyword>
<dbReference type="PRINTS" id="PR01490">
    <property type="entry name" value="RTXTOXIND"/>
</dbReference>